<evidence type="ECO:0000259" key="7">
    <source>
        <dbReference type="Pfam" id="PF02754"/>
    </source>
</evidence>
<evidence type="ECO:0000256" key="1">
    <source>
        <dbReference type="ARBA" id="ARBA00001966"/>
    </source>
</evidence>
<keyword evidence="5" id="KW-0408">Iron</keyword>
<dbReference type="InterPro" id="IPR051278">
    <property type="entry name" value="HdrB/HdrD_reductase"/>
</dbReference>
<evidence type="ECO:0000256" key="3">
    <source>
        <dbReference type="ARBA" id="ARBA00022485"/>
    </source>
</evidence>
<evidence type="ECO:0000256" key="4">
    <source>
        <dbReference type="ARBA" id="ARBA00023002"/>
    </source>
</evidence>
<dbReference type="EMBL" id="CP003243">
    <property type="protein sequence ID" value="AFD00222.1"/>
    <property type="molecule type" value="Genomic_DNA"/>
</dbReference>
<keyword evidence="6" id="KW-0411">Iron-sulfur</keyword>
<dbReference type="eggNOG" id="arCOG00342">
    <property type="taxonomic scope" value="Archaea"/>
</dbReference>
<evidence type="ECO:0000256" key="2">
    <source>
        <dbReference type="ARBA" id="ARBA00004808"/>
    </source>
</evidence>
<dbReference type="GO" id="GO:0051539">
    <property type="term" value="F:4 iron, 4 sulfur cluster binding"/>
    <property type="evidence" value="ECO:0007669"/>
    <property type="project" value="UniProtKB-KW"/>
</dbReference>
<dbReference type="KEGG" id="mez:Mtc_1470"/>
<evidence type="ECO:0000313" key="8">
    <source>
        <dbReference type="EMBL" id="AFD00222.1"/>
    </source>
</evidence>
<dbReference type="HOGENOM" id="CLU_052147_0_0_2"/>
<dbReference type="Gene3D" id="1.20.1050.140">
    <property type="match status" value="1"/>
</dbReference>
<dbReference type="GO" id="GO:0051912">
    <property type="term" value="F:CoB--CoM heterodisulfide reductase activity"/>
    <property type="evidence" value="ECO:0007669"/>
    <property type="project" value="UniProtKB-EC"/>
</dbReference>
<dbReference type="Pfam" id="PF02754">
    <property type="entry name" value="CCG"/>
    <property type="match status" value="2"/>
</dbReference>
<keyword evidence="4 8" id="KW-0560">Oxidoreductase</keyword>
<dbReference type="InterPro" id="IPR004017">
    <property type="entry name" value="Cys_rich_dom"/>
</dbReference>
<dbReference type="Gene3D" id="3.40.50.11810">
    <property type="match status" value="1"/>
</dbReference>
<evidence type="ECO:0000313" key="9">
    <source>
        <dbReference type="Proteomes" id="UP000005233"/>
    </source>
</evidence>
<comment type="pathway">
    <text evidence="2">Cofactor metabolism; coenzyme M-coenzyme B heterodisulfide reduction; coenzyme B and coenzyme M from coenzyme M-coenzyme B heterodisulfide: step 1/1.</text>
</comment>
<accession>H8I5Y8</accession>
<dbReference type="AlphaFoldDB" id="H8I5Y8"/>
<sequence length="312" mass="34451">MLKPQSIPEDNYYLFKSCVTCSIYPGIEKSIRFVLDKIGASYTDDPRHSSCTGFGYHAGVVPLKTCLALNARNFSLAAESRDSHIACTCPTSYGTLKECKDILSRDPSQREYVEEALKKVGRNLDLSPSIHHVSEVFLARLEGIRSKAVRDLSGVRAVTHHGCHYSKIYCGDVASGDFERPTVLDDIAKALGCSVLDYNERSLCCGMGFHYTLVDREYPRSVLKRKLASIKEAGPDVIITQCPGCTFNLDYYQENLSNALGPLDIPVMYFSELVAVALGADPYDIGLDMHAVPVEPLLERLGIAGGERWRQG</sequence>
<comment type="cofactor">
    <cofactor evidence="1">
        <name>[4Fe-4S] cluster</name>
        <dbReference type="ChEBI" id="CHEBI:49883"/>
    </cofactor>
</comment>
<dbReference type="GeneID" id="11971601"/>
<dbReference type="RefSeq" id="WP_014406053.1">
    <property type="nucleotide sequence ID" value="NC_017034.1"/>
</dbReference>
<gene>
    <name evidence="8" type="primary">hdrB-1</name>
    <name evidence="8" type="ordered locus">Mtc_1470</name>
</gene>
<proteinExistence type="predicted"/>
<dbReference type="OrthoDB" id="37916at2157"/>
<name>H8I5Y8_METCZ</name>
<feature type="domain" description="Cysteine-rich" evidence="7">
    <location>
        <begin position="159"/>
        <end position="250"/>
    </location>
</feature>
<protein>
    <submittedName>
        <fullName evidence="8">Heterodisulfide reductase, subunit B</fullName>
        <ecNumber evidence="8">1.8.98.1</ecNumber>
    </submittedName>
</protein>
<dbReference type="STRING" id="1041930.Mtc_1470"/>
<reference evidence="8 9" key="1">
    <citation type="journal article" date="2012" name="J. Bacteriol.">
        <title>Complete genome sequence of a thermophilic methanogen, Methanocella conradii HZ254, isolated from Chinese rice field soil.</title>
        <authorList>
            <person name="Lu Z."/>
            <person name="Lu Y."/>
        </authorList>
    </citation>
    <scope>NUCLEOTIDE SEQUENCE [LARGE SCALE GENOMIC DNA]</scope>
    <source>
        <strain evidence="9">DSM 24694 / JCM 17849 / CGMCC 1.5162 / HZ254</strain>
    </source>
</reference>
<keyword evidence="3" id="KW-0004">4Fe-4S</keyword>
<dbReference type="EC" id="1.8.98.1" evidence="8"/>
<keyword evidence="3" id="KW-0479">Metal-binding</keyword>
<dbReference type="Proteomes" id="UP000005233">
    <property type="component" value="Chromosome"/>
</dbReference>
<evidence type="ECO:0000256" key="6">
    <source>
        <dbReference type="ARBA" id="ARBA00023014"/>
    </source>
</evidence>
<dbReference type="PANTHER" id="PTHR42947:SF1">
    <property type="entry name" value="COB--COM HETERODISULFIDE REDUCTASE SUBUNIT B 1"/>
    <property type="match status" value="1"/>
</dbReference>
<evidence type="ECO:0000256" key="5">
    <source>
        <dbReference type="ARBA" id="ARBA00023004"/>
    </source>
</evidence>
<dbReference type="PANTHER" id="PTHR42947">
    <property type="entry name" value="COB--COM HETERODISULFIDE REDUCTASE SUBUNIT B 1"/>
    <property type="match status" value="1"/>
</dbReference>
<organism evidence="8 9">
    <name type="scientific">Methanocella conradii (strain DSM 24694 / JCM 17849 / CGMCC 1.5162 / HZ254)</name>
    <dbReference type="NCBI Taxonomy" id="1041930"/>
    <lineage>
        <taxon>Archaea</taxon>
        <taxon>Methanobacteriati</taxon>
        <taxon>Methanobacteriota</taxon>
        <taxon>Stenosarchaea group</taxon>
        <taxon>Methanomicrobia</taxon>
        <taxon>Methanocellales</taxon>
        <taxon>Methanocellaceae</taxon>
        <taxon>Methanocella</taxon>
    </lineage>
</organism>
<keyword evidence="9" id="KW-1185">Reference proteome</keyword>
<feature type="domain" description="Cysteine-rich" evidence="7">
    <location>
        <begin position="14"/>
        <end position="96"/>
    </location>
</feature>